<dbReference type="EMBL" id="GL433859">
    <property type="protein sequence ID" value="EFN51985.1"/>
    <property type="molecule type" value="Genomic_DNA"/>
</dbReference>
<dbReference type="GeneID" id="17351426"/>
<dbReference type="PANTHER" id="PTHR21581:SF6">
    <property type="entry name" value="TRAFFICKING PROTEIN PARTICLE COMPLEX SUBUNIT 12"/>
    <property type="match status" value="1"/>
</dbReference>
<dbReference type="SUPFAM" id="SSF48452">
    <property type="entry name" value="TPR-like"/>
    <property type="match status" value="1"/>
</dbReference>
<proteinExistence type="predicted"/>
<keyword evidence="2" id="KW-1185">Reference proteome</keyword>
<dbReference type="Gene3D" id="1.25.40.10">
    <property type="entry name" value="Tetratricopeptide repeat domain"/>
    <property type="match status" value="1"/>
</dbReference>
<dbReference type="AlphaFoldDB" id="E1ZQ98"/>
<dbReference type="Proteomes" id="UP000008141">
    <property type="component" value="Unassembled WGS sequence"/>
</dbReference>
<dbReference type="FunCoup" id="E1ZQ98">
    <property type="interactions" value="1037"/>
</dbReference>
<evidence type="ECO:0008006" key="3">
    <source>
        <dbReference type="Google" id="ProtNLM"/>
    </source>
</evidence>
<dbReference type="eggNOG" id="KOG2796">
    <property type="taxonomic scope" value="Eukaryota"/>
</dbReference>
<dbReference type="OMA" id="ITIKIYC"/>
<dbReference type="RefSeq" id="XP_005844087.1">
    <property type="nucleotide sequence ID" value="XM_005844025.1"/>
</dbReference>
<accession>E1ZQ98</accession>
<dbReference type="PANTHER" id="PTHR21581">
    <property type="entry name" value="D-ALANYL-D-ALANINE CARBOXYPEPTIDASE"/>
    <property type="match status" value="1"/>
</dbReference>
<reference evidence="1 2" key="1">
    <citation type="journal article" date="2010" name="Plant Cell">
        <title>The Chlorella variabilis NC64A genome reveals adaptation to photosymbiosis, coevolution with viruses, and cryptic sex.</title>
        <authorList>
            <person name="Blanc G."/>
            <person name="Duncan G."/>
            <person name="Agarkova I."/>
            <person name="Borodovsky M."/>
            <person name="Gurnon J."/>
            <person name="Kuo A."/>
            <person name="Lindquist E."/>
            <person name="Lucas S."/>
            <person name="Pangilinan J."/>
            <person name="Polle J."/>
            <person name="Salamov A."/>
            <person name="Terry A."/>
            <person name="Yamada T."/>
            <person name="Dunigan D.D."/>
            <person name="Grigoriev I.V."/>
            <person name="Claverie J.M."/>
            <person name="Van Etten J.L."/>
        </authorList>
    </citation>
    <scope>NUCLEOTIDE SEQUENCE [LARGE SCALE GENOMIC DNA]</scope>
    <source>
        <strain evidence="1 2">NC64A</strain>
    </source>
</reference>
<sequence length="287" mass="30956">MQRTEPVPDGVEGLQSLALQGRWREVAKRCASTTATDTAAALTVAAYHTLAFLKLKMLDHAAAELSKLGRFNDGAYMSKGQSLVPFALRIMAAEVPWRLGRQQQAVDRLYALLDWCAARQAEAVSKGGAAGDATALPASSNHLHQLWQRRHRDTLLALVNKHCQLRQYVPALSLLNQLLRADVSDAEAWAEAGTVQAMLGDLSTAQHTLKHAEQLLLAGRGGGTAGEQDAAHQRQWRQLLVHRNRGLLSFLQRDYRGAANEFAAALAVDPADAAATSNHAASCTAAS</sequence>
<gene>
    <name evidence="1" type="ORF">CHLNCDRAFT_139492</name>
</gene>
<name>E1ZQ98_CHLVA</name>
<dbReference type="STRING" id="554065.E1ZQ98"/>
<evidence type="ECO:0000313" key="1">
    <source>
        <dbReference type="EMBL" id="EFN51985.1"/>
    </source>
</evidence>
<evidence type="ECO:0000313" key="2">
    <source>
        <dbReference type="Proteomes" id="UP000008141"/>
    </source>
</evidence>
<dbReference type="InterPro" id="IPR011990">
    <property type="entry name" value="TPR-like_helical_dom_sf"/>
</dbReference>
<protein>
    <recommendedName>
        <fullName evidence="3">PIK-related kinase FAT domain-containing protein</fullName>
    </recommendedName>
</protein>
<organism evidence="2">
    <name type="scientific">Chlorella variabilis</name>
    <name type="common">Green alga</name>
    <dbReference type="NCBI Taxonomy" id="554065"/>
    <lineage>
        <taxon>Eukaryota</taxon>
        <taxon>Viridiplantae</taxon>
        <taxon>Chlorophyta</taxon>
        <taxon>core chlorophytes</taxon>
        <taxon>Trebouxiophyceae</taxon>
        <taxon>Chlorellales</taxon>
        <taxon>Chlorellaceae</taxon>
        <taxon>Chlorella clade</taxon>
        <taxon>Chlorella</taxon>
    </lineage>
</organism>
<dbReference type="OrthoDB" id="428342at2759"/>
<dbReference type="KEGG" id="cvr:CHLNCDRAFT_139492"/>
<dbReference type="InParanoid" id="E1ZQ98"/>